<dbReference type="Pfam" id="PF01565">
    <property type="entry name" value="FAD_binding_4"/>
    <property type="match status" value="1"/>
</dbReference>
<feature type="signal peptide" evidence="5">
    <location>
        <begin position="1"/>
        <end position="22"/>
    </location>
</feature>
<evidence type="ECO:0000256" key="1">
    <source>
        <dbReference type="ARBA" id="ARBA00005466"/>
    </source>
</evidence>
<dbReference type="InterPro" id="IPR016166">
    <property type="entry name" value="FAD-bd_PCMH"/>
</dbReference>
<dbReference type="Gene3D" id="3.30.465.10">
    <property type="match status" value="1"/>
</dbReference>
<comment type="similarity">
    <text evidence="1">Belongs to the oxygen-dependent FAD-linked oxidoreductase family.</text>
</comment>
<reference evidence="7 8" key="1">
    <citation type="submission" date="2019-04" db="EMBL/GenBank/DDBJ databases">
        <title>Friends and foes A comparative genomics studyof 23 Aspergillus species from section Flavi.</title>
        <authorList>
            <consortium name="DOE Joint Genome Institute"/>
            <person name="Kjaerbolling I."/>
            <person name="Vesth T."/>
            <person name="Frisvad J.C."/>
            <person name="Nybo J.L."/>
            <person name="Theobald S."/>
            <person name="Kildgaard S."/>
            <person name="Isbrandt T."/>
            <person name="Kuo A."/>
            <person name="Sato A."/>
            <person name="Lyhne E.K."/>
            <person name="Kogle M.E."/>
            <person name="Wiebenga A."/>
            <person name="Kun R.S."/>
            <person name="Lubbers R.J."/>
            <person name="Makela M.R."/>
            <person name="Barry K."/>
            <person name="Chovatia M."/>
            <person name="Clum A."/>
            <person name="Daum C."/>
            <person name="Haridas S."/>
            <person name="He G."/>
            <person name="LaButti K."/>
            <person name="Lipzen A."/>
            <person name="Mondo S."/>
            <person name="Riley R."/>
            <person name="Salamov A."/>
            <person name="Simmons B.A."/>
            <person name="Magnuson J.K."/>
            <person name="Henrissat B."/>
            <person name="Mortensen U.H."/>
            <person name="Larsen T.O."/>
            <person name="Devries R.P."/>
            <person name="Grigoriev I.V."/>
            <person name="Machida M."/>
            <person name="Baker S.E."/>
            <person name="Andersen M.R."/>
        </authorList>
    </citation>
    <scope>NUCLEOTIDE SEQUENCE [LARGE SCALE GENOMIC DNA]</scope>
    <source>
        <strain evidence="7 8">IBT 29228</strain>
    </source>
</reference>
<dbReference type="Proteomes" id="UP000326198">
    <property type="component" value="Unassembled WGS sequence"/>
</dbReference>
<proteinExistence type="inferred from homology"/>
<dbReference type="InterPro" id="IPR016169">
    <property type="entry name" value="FAD-bd_PCMH_sub2"/>
</dbReference>
<sequence length="518" mass="56470">MTKMRLSTGFLATLATVQGAYGADRGSSPCCEALRLTSLRDQVFYQNSARYQQSIQSYWSLDVRLYPTCIVQLYSAQDVSLAVSTLVEANDQSPRCQFAIRSGGHTTVPGANSVQHGVTIDLSGLNSTTYDPKTSVASIHPGARWRSVYSTLGDHSVAVSGGRAGTVGVGGLVTGGGNSFFAAQYGLACDSVVNFEVVLADGRIVNANKTSNADLWKALKGGSSNFGVVTRIDLEAFKQGKLWGGVVSYDNRTTPEQISALVNFTNHIADDPHASLIPMYRYTANVDSNLVSNALHYSKPTAYPAAFDAFYRLPNVSTSTRFDTLYGFTNELGQEAGLHNVFLTLTFKNDPRVIQHAVSIQNGFINEAKASAKSKNYTLCSLFQPFPSLFGKIGNQKGGNVLGLDESDDDHILYLIDFSWENSADNDFFNALGHQLLHDVESYAERIHADYRYIYLNYAGPGQNPLRSYGEHNLMELATVAEKYDPSGVFQTQVPGGFKTSQSSKFLWGAWNLVYPGI</sequence>
<dbReference type="InterPro" id="IPR050416">
    <property type="entry name" value="FAD-linked_Oxidoreductase"/>
</dbReference>
<dbReference type="OrthoDB" id="2151789at2759"/>
<keyword evidence="8" id="KW-1185">Reference proteome</keyword>
<dbReference type="InterPro" id="IPR006094">
    <property type="entry name" value="Oxid_FAD_bind_N"/>
</dbReference>
<dbReference type="PANTHER" id="PTHR42973:SF53">
    <property type="entry name" value="FAD-BINDING PCMH-TYPE DOMAIN-CONTAINING PROTEIN-RELATED"/>
    <property type="match status" value="1"/>
</dbReference>
<dbReference type="PROSITE" id="PS51387">
    <property type="entry name" value="FAD_PCMH"/>
    <property type="match status" value="1"/>
</dbReference>
<keyword evidence="4" id="KW-0560">Oxidoreductase</keyword>
<feature type="domain" description="FAD-binding PCMH-type" evidence="6">
    <location>
        <begin position="63"/>
        <end position="239"/>
    </location>
</feature>
<dbReference type="GO" id="GO:0071949">
    <property type="term" value="F:FAD binding"/>
    <property type="evidence" value="ECO:0007669"/>
    <property type="project" value="InterPro"/>
</dbReference>
<dbReference type="SUPFAM" id="SSF56176">
    <property type="entry name" value="FAD-binding/transporter-associated domain-like"/>
    <property type="match status" value="1"/>
</dbReference>
<keyword evidence="3" id="KW-0274">FAD</keyword>
<evidence type="ECO:0000256" key="3">
    <source>
        <dbReference type="ARBA" id="ARBA00022827"/>
    </source>
</evidence>
<accession>A0A5N7AP12</accession>
<evidence type="ECO:0000256" key="5">
    <source>
        <dbReference type="SAM" id="SignalP"/>
    </source>
</evidence>
<dbReference type="InterPro" id="IPR036318">
    <property type="entry name" value="FAD-bd_PCMH-like_sf"/>
</dbReference>
<dbReference type="PANTHER" id="PTHR42973">
    <property type="entry name" value="BINDING OXIDOREDUCTASE, PUTATIVE (AFU_ORTHOLOGUE AFUA_1G17690)-RELATED"/>
    <property type="match status" value="1"/>
</dbReference>
<evidence type="ECO:0000313" key="8">
    <source>
        <dbReference type="Proteomes" id="UP000326198"/>
    </source>
</evidence>
<evidence type="ECO:0000256" key="4">
    <source>
        <dbReference type="ARBA" id="ARBA00023002"/>
    </source>
</evidence>
<dbReference type="AlphaFoldDB" id="A0A5N7AP12"/>
<feature type="chain" id="PRO_5025054006" evidence="5">
    <location>
        <begin position="23"/>
        <end position="518"/>
    </location>
</feature>
<dbReference type="EMBL" id="ML736412">
    <property type="protein sequence ID" value="KAE8371597.1"/>
    <property type="molecule type" value="Genomic_DNA"/>
</dbReference>
<keyword evidence="2" id="KW-0285">Flavoprotein</keyword>
<dbReference type="GO" id="GO:0016491">
    <property type="term" value="F:oxidoreductase activity"/>
    <property type="evidence" value="ECO:0007669"/>
    <property type="project" value="UniProtKB-KW"/>
</dbReference>
<evidence type="ECO:0000256" key="2">
    <source>
        <dbReference type="ARBA" id="ARBA00022630"/>
    </source>
</evidence>
<keyword evidence="5" id="KW-0732">Signal</keyword>
<protein>
    <submittedName>
        <fullName evidence="7">FAD-binding domain-containing protein</fullName>
    </submittedName>
</protein>
<gene>
    <name evidence="7" type="ORF">BDV26DRAFT_124646</name>
</gene>
<evidence type="ECO:0000313" key="7">
    <source>
        <dbReference type="EMBL" id="KAE8371597.1"/>
    </source>
</evidence>
<organism evidence="7 8">
    <name type="scientific">Aspergillus bertholletiae</name>
    <dbReference type="NCBI Taxonomy" id="1226010"/>
    <lineage>
        <taxon>Eukaryota</taxon>
        <taxon>Fungi</taxon>
        <taxon>Dikarya</taxon>
        <taxon>Ascomycota</taxon>
        <taxon>Pezizomycotina</taxon>
        <taxon>Eurotiomycetes</taxon>
        <taxon>Eurotiomycetidae</taxon>
        <taxon>Eurotiales</taxon>
        <taxon>Aspergillaceae</taxon>
        <taxon>Aspergillus</taxon>
        <taxon>Aspergillus subgen. Circumdati</taxon>
    </lineage>
</organism>
<name>A0A5N7AP12_9EURO</name>
<evidence type="ECO:0000259" key="6">
    <source>
        <dbReference type="PROSITE" id="PS51387"/>
    </source>
</evidence>